<dbReference type="InterPro" id="IPR017871">
    <property type="entry name" value="ABC_transporter-like_CS"/>
</dbReference>
<dbReference type="SMART" id="SM00382">
    <property type="entry name" value="AAA"/>
    <property type="match status" value="1"/>
</dbReference>
<reference evidence="12" key="1">
    <citation type="journal article" date="2019" name="Int. J. Syst. Evol. Microbiol.">
        <title>The Global Catalogue of Microorganisms (GCM) 10K type strain sequencing project: providing services to taxonomists for standard genome sequencing and annotation.</title>
        <authorList>
            <consortium name="The Broad Institute Genomics Platform"/>
            <consortium name="The Broad Institute Genome Sequencing Center for Infectious Disease"/>
            <person name="Wu L."/>
            <person name="Ma J."/>
        </authorList>
    </citation>
    <scope>NUCLEOTIDE SEQUENCE [LARGE SCALE GENOMIC DNA]</scope>
    <source>
        <strain evidence="12">CCUG 54939</strain>
    </source>
</reference>
<feature type="transmembrane region" description="Helical" evidence="8">
    <location>
        <begin position="146"/>
        <end position="165"/>
    </location>
</feature>
<evidence type="ECO:0000256" key="1">
    <source>
        <dbReference type="ARBA" id="ARBA00004651"/>
    </source>
</evidence>
<evidence type="ECO:0000259" key="10">
    <source>
        <dbReference type="PROSITE" id="PS50929"/>
    </source>
</evidence>
<protein>
    <submittedName>
        <fullName evidence="11">Cysteine/glutathione ABC transporter permease/ATP-binding protein CydD</fullName>
    </submittedName>
</protein>
<dbReference type="PROSITE" id="PS50893">
    <property type="entry name" value="ABC_TRANSPORTER_2"/>
    <property type="match status" value="1"/>
</dbReference>
<evidence type="ECO:0000256" key="6">
    <source>
        <dbReference type="ARBA" id="ARBA00023136"/>
    </source>
</evidence>
<proteinExistence type="predicted"/>
<dbReference type="CDD" id="cd18584">
    <property type="entry name" value="ABC_6TM_AarD_CydD"/>
    <property type="match status" value="1"/>
</dbReference>
<dbReference type="InterPro" id="IPR014216">
    <property type="entry name" value="ABC_transptr_CydD"/>
</dbReference>
<dbReference type="PROSITE" id="PS00211">
    <property type="entry name" value="ABC_TRANSPORTER_1"/>
    <property type="match status" value="1"/>
</dbReference>
<dbReference type="SUPFAM" id="SSF52540">
    <property type="entry name" value="P-loop containing nucleoside triphosphate hydrolases"/>
    <property type="match status" value="1"/>
</dbReference>
<feature type="transmembrane region" description="Helical" evidence="8">
    <location>
        <begin position="66"/>
        <end position="82"/>
    </location>
</feature>
<evidence type="ECO:0000313" key="12">
    <source>
        <dbReference type="Proteomes" id="UP001595692"/>
    </source>
</evidence>
<feature type="compositionally biased region" description="Polar residues" evidence="7">
    <location>
        <begin position="580"/>
        <end position="590"/>
    </location>
</feature>
<dbReference type="InterPro" id="IPR036640">
    <property type="entry name" value="ABC1_TM_sf"/>
</dbReference>
<dbReference type="PANTHER" id="PTHR24221:SF261">
    <property type="entry name" value="GLUTATHIONE_L-CYSTEINE TRANSPORT SYSTEM ATP-BINDING_PERMEASE PROTEIN CYDD"/>
    <property type="match status" value="1"/>
</dbReference>
<evidence type="ECO:0000256" key="4">
    <source>
        <dbReference type="ARBA" id="ARBA00022840"/>
    </source>
</evidence>
<gene>
    <name evidence="11" type="primary">cydD</name>
    <name evidence="11" type="ORF">ACFOSS_15825</name>
</gene>
<feature type="transmembrane region" description="Helical" evidence="8">
    <location>
        <begin position="285"/>
        <end position="304"/>
    </location>
</feature>
<accession>A0ABV8CSF5</accession>
<feature type="transmembrane region" description="Helical" evidence="8">
    <location>
        <begin position="246"/>
        <end position="273"/>
    </location>
</feature>
<dbReference type="PANTHER" id="PTHR24221">
    <property type="entry name" value="ATP-BINDING CASSETTE SUB-FAMILY B"/>
    <property type="match status" value="1"/>
</dbReference>
<comment type="subcellular location">
    <subcellularLocation>
        <location evidence="1">Cell membrane</location>
        <topology evidence="1">Multi-pass membrane protein</topology>
    </subcellularLocation>
</comment>
<dbReference type="NCBIfam" id="TIGR02857">
    <property type="entry name" value="CydD"/>
    <property type="match status" value="1"/>
</dbReference>
<evidence type="ECO:0000313" key="11">
    <source>
        <dbReference type="EMBL" id="MFC3914919.1"/>
    </source>
</evidence>
<dbReference type="InterPro" id="IPR039421">
    <property type="entry name" value="Type_1_exporter"/>
</dbReference>
<dbReference type="InterPro" id="IPR003593">
    <property type="entry name" value="AAA+_ATPase"/>
</dbReference>
<dbReference type="InterPro" id="IPR003439">
    <property type="entry name" value="ABC_transporter-like_ATP-bd"/>
</dbReference>
<dbReference type="CDD" id="cd03228">
    <property type="entry name" value="ABCC_MRP_Like"/>
    <property type="match status" value="1"/>
</dbReference>
<dbReference type="Gene3D" id="3.40.50.300">
    <property type="entry name" value="P-loop containing nucleotide triphosphate hydrolases"/>
    <property type="match status" value="1"/>
</dbReference>
<evidence type="ECO:0000256" key="7">
    <source>
        <dbReference type="SAM" id="MobiDB-lite"/>
    </source>
</evidence>
<keyword evidence="4" id="KW-0067">ATP-binding</keyword>
<feature type="transmembrane region" description="Helical" evidence="8">
    <location>
        <begin position="171"/>
        <end position="190"/>
    </location>
</feature>
<feature type="domain" description="ABC transporter" evidence="9">
    <location>
        <begin position="350"/>
        <end position="580"/>
    </location>
</feature>
<evidence type="ECO:0000256" key="2">
    <source>
        <dbReference type="ARBA" id="ARBA00022692"/>
    </source>
</evidence>
<evidence type="ECO:0000256" key="8">
    <source>
        <dbReference type="SAM" id="Phobius"/>
    </source>
</evidence>
<dbReference type="Gene3D" id="1.20.1560.10">
    <property type="entry name" value="ABC transporter type 1, transmembrane domain"/>
    <property type="match status" value="1"/>
</dbReference>
<dbReference type="EMBL" id="JBHSAF010000015">
    <property type="protein sequence ID" value="MFC3914919.1"/>
    <property type="molecule type" value="Genomic_DNA"/>
</dbReference>
<dbReference type="Pfam" id="PF00664">
    <property type="entry name" value="ABC_membrane"/>
    <property type="match status" value="1"/>
</dbReference>
<dbReference type="SUPFAM" id="SSF90123">
    <property type="entry name" value="ABC transporter transmembrane region"/>
    <property type="match status" value="1"/>
</dbReference>
<feature type="transmembrane region" description="Helical" evidence="8">
    <location>
        <begin position="21"/>
        <end position="46"/>
    </location>
</feature>
<name>A0ABV8CSF5_9GAMM</name>
<dbReference type="InterPro" id="IPR011527">
    <property type="entry name" value="ABC1_TM_dom"/>
</dbReference>
<dbReference type="Proteomes" id="UP001595692">
    <property type="component" value="Unassembled WGS sequence"/>
</dbReference>
<dbReference type="NCBIfam" id="NF008379">
    <property type="entry name" value="PRK11174.1"/>
    <property type="match status" value="1"/>
</dbReference>
<evidence type="ECO:0000256" key="3">
    <source>
        <dbReference type="ARBA" id="ARBA00022741"/>
    </source>
</evidence>
<evidence type="ECO:0000259" key="9">
    <source>
        <dbReference type="PROSITE" id="PS50893"/>
    </source>
</evidence>
<keyword evidence="2 8" id="KW-0812">Transmembrane</keyword>
<evidence type="ECO:0000256" key="5">
    <source>
        <dbReference type="ARBA" id="ARBA00022989"/>
    </source>
</evidence>
<feature type="region of interest" description="Disordered" evidence="7">
    <location>
        <begin position="569"/>
        <end position="590"/>
    </location>
</feature>
<dbReference type="RefSeq" id="WP_377154433.1">
    <property type="nucleotide sequence ID" value="NZ_JBHSAF010000015.1"/>
</dbReference>
<keyword evidence="6 8" id="KW-0472">Membrane</keyword>
<sequence>MDKQRQTLLLRWLRQHASLGRPWAGLILLCGACSGGLLIAQAWWLASLLQQLIIREQPLVSLWPELGVLALLIVLRGLLNLLREQAAFRAGTAIRCHLRRRLADEMTRRGPAYLQQQPAGSWASLLQEQVENLQDFYARYLPQTRLCAIQPLLILFAVFPVNWAAGLILLGTAPLIPLFMILTGLGAADANRRNFEALRRLSGHFLDRLRGMATLRHYQASDRERVVIAKASEEFRERTMDVLRMAFLSSAVLEFFASVAIALIAVYFGFSYLEHLNFGDYGSKVTLFTGLFVLLLAPDFYLPLRELGAHYHAKAQALGAADEIEHFLQQPWQGATAGSVIQERHTAPTIQARALEVLSPQGDVLVGPLDFTLVAGSLTAIIGRSGAGKSSLLAALLGFLPYRGSLTVEGTELSQLEMTHWRRKLAWLGQNPRLLHGSLRDNLRLGHDYDDAVLEQAMQQAGAADILASKGWDYVLGDGASGLSVGQAQRLALARTLLQPAQVWLLDEPTASLDRDNEARILAALEPQLQGKTSLLVTHRLNQLQRVDQVLLIEQGKLVAAGDPRQLAQQPGPLRDLLSQAPQPLRTSEV</sequence>
<dbReference type="InterPro" id="IPR027417">
    <property type="entry name" value="P-loop_NTPase"/>
</dbReference>
<dbReference type="PROSITE" id="PS50929">
    <property type="entry name" value="ABC_TM1F"/>
    <property type="match status" value="1"/>
</dbReference>
<organism evidence="11 12">
    <name type="scientific">Pseudaeromonas sharmana</name>
    <dbReference type="NCBI Taxonomy" id="328412"/>
    <lineage>
        <taxon>Bacteria</taxon>
        <taxon>Pseudomonadati</taxon>
        <taxon>Pseudomonadota</taxon>
        <taxon>Gammaproteobacteria</taxon>
        <taxon>Aeromonadales</taxon>
        <taxon>Aeromonadaceae</taxon>
        <taxon>Pseudaeromonas</taxon>
    </lineage>
</organism>
<feature type="domain" description="ABC transmembrane type-1" evidence="10">
    <location>
        <begin position="26"/>
        <end position="316"/>
    </location>
</feature>
<keyword evidence="5 8" id="KW-1133">Transmembrane helix</keyword>
<keyword evidence="3" id="KW-0547">Nucleotide-binding</keyword>
<comment type="caution">
    <text evidence="11">The sequence shown here is derived from an EMBL/GenBank/DDBJ whole genome shotgun (WGS) entry which is preliminary data.</text>
</comment>
<keyword evidence="12" id="KW-1185">Reference proteome</keyword>
<dbReference type="Pfam" id="PF00005">
    <property type="entry name" value="ABC_tran"/>
    <property type="match status" value="1"/>
</dbReference>